<dbReference type="EMBL" id="JACIEM010000001">
    <property type="protein sequence ID" value="MBB4001374.1"/>
    <property type="molecule type" value="Genomic_DNA"/>
</dbReference>
<keyword evidence="6 9" id="KW-0238">DNA-binding</keyword>
<dbReference type="PROSITE" id="PS50110">
    <property type="entry name" value="RESPONSE_REGULATORY"/>
    <property type="match status" value="1"/>
</dbReference>
<dbReference type="SMART" id="SM00448">
    <property type="entry name" value="REC"/>
    <property type="match status" value="1"/>
</dbReference>
<keyword evidence="5" id="KW-0805">Transcription regulation</keyword>
<dbReference type="RefSeq" id="WP_183205890.1">
    <property type="nucleotide sequence ID" value="NZ_JAAAMM010000001.1"/>
</dbReference>
<dbReference type="GO" id="GO:0042802">
    <property type="term" value="F:identical protein binding"/>
    <property type="evidence" value="ECO:0007669"/>
    <property type="project" value="UniProtKB-ARBA"/>
</dbReference>
<keyword evidence="7" id="KW-0804">Transcription</keyword>
<dbReference type="AlphaFoldDB" id="A0A7W6HA06"/>
<organism evidence="12 13">
    <name type="scientific">Aurantimonas endophytica</name>
    <dbReference type="NCBI Taxonomy" id="1522175"/>
    <lineage>
        <taxon>Bacteria</taxon>
        <taxon>Pseudomonadati</taxon>
        <taxon>Pseudomonadota</taxon>
        <taxon>Alphaproteobacteria</taxon>
        <taxon>Hyphomicrobiales</taxon>
        <taxon>Aurantimonadaceae</taxon>
        <taxon>Aurantimonas</taxon>
    </lineage>
</organism>
<dbReference type="InterPro" id="IPR039420">
    <property type="entry name" value="WalR-like"/>
</dbReference>
<dbReference type="CDD" id="cd00383">
    <property type="entry name" value="trans_reg_C"/>
    <property type="match status" value="1"/>
</dbReference>
<evidence type="ECO:0000256" key="2">
    <source>
        <dbReference type="ARBA" id="ARBA00022490"/>
    </source>
</evidence>
<evidence type="ECO:0000256" key="5">
    <source>
        <dbReference type="ARBA" id="ARBA00023015"/>
    </source>
</evidence>
<evidence type="ECO:0000313" key="12">
    <source>
        <dbReference type="EMBL" id="MBB4001374.1"/>
    </source>
</evidence>
<dbReference type="Proteomes" id="UP000588647">
    <property type="component" value="Unassembled WGS sequence"/>
</dbReference>
<dbReference type="Pfam" id="PF00486">
    <property type="entry name" value="Trans_reg_C"/>
    <property type="match status" value="1"/>
</dbReference>
<dbReference type="Gene3D" id="1.10.10.10">
    <property type="entry name" value="Winged helix-like DNA-binding domain superfamily/Winged helix DNA-binding domain"/>
    <property type="match status" value="1"/>
</dbReference>
<dbReference type="GO" id="GO:0005829">
    <property type="term" value="C:cytosol"/>
    <property type="evidence" value="ECO:0007669"/>
    <property type="project" value="TreeGrafter"/>
</dbReference>
<evidence type="ECO:0000256" key="7">
    <source>
        <dbReference type="ARBA" id="ARBA00023163"/>
    </source>
</evidence>
<evidence type="ECO:0000259" key="10">
    <source>
        <dbReference type="PROSITE" id="PS50110"/>
    </source>
</evidence>
<dbReference type="Pfam" id="PF00072">
    <property type="entry name" value="Response_reg"/>
    <property type="match status" value="1"/>
</dbReference>
<feature type="DNA-binding region" description="OmpR/PhoB-type" evidence="9">
    <location>
        <begin position="129"/>
        <end position="228"/>
    </location>
</feature>
<evidence type="ECO:0000259" key="11">
    <source>
        <dbReference type="PROSITE" id="PS51755"/>
    </source>
</evidence>
<dbReference type="InterPro" id="IPR001867">
    <property type="entry name" value="OmpR/PhoB-type_DNA-bd"/>
</dbReference>
<reference evidence="12 13" key="1">
    <citation type="submission" date="2020-08" db="EMBL/GenBank/DDBJ databases">
        <title>Genomic Encyclopedia of Type Strains, Phase IV (KMG-IV): sequencing the most valuable type-strain genomes for metagenomic binning, comparative biology and taxonomic classification.</title>
        <authorList>
            <person name="Goeker M."/>
        </authorList>
    </citation>
    <scope>NUCLEOTIDE SEQUENCE [LARGE SCALE GENOMIC DNA]</scope>
    <source>
        <strain evidence="12 13">DSM 103570</strain>
    </source>
</reference>
<dbReference type="GO" id="GO:0000156">
    <property type="term" value="F:phosphorelay response regulator activity"/>
    <property type="evidence" value="ECO:0007669"/>
    <property type="project" value="TreeGrafter"/>
</dbReference>
<keyword evidence="13" id="KW-1185">Reference proteome</keyword>
<dbReference type="PANTHER" id="PTHR48111">
    <property type="entry name" value="REGULATOR OF RPOS"/>
    <property type="match status" value="1"/>
</dbReference>
<evidence type="ECO:0000313" key="13">
    <source>
        <dbReference type="Proteomes" id="UP000588647"/>
    </source>
</evidence>
<feature type="modified residue" description="4-aspartylphosphate" evidence="8">
    <location>
        <position position="53"/>
    </location>
</feature>
<evidence type="ECO:0000256" key="1">
    <source>
        <dbReference type="ARBA" id="ARBA00004496"/>
    </source>
</evidence>
<dbReference type="FunFam" id="3.40.50.2300:FF:000021">
    <property type="entry name" value="Two-component system response regulator KdpE"/>
    <property type="match status" value="1"/>
</dbReference>
<keyword evidence="3 8" id="KW-0597">Phosphoprotein</keyword>
<dbReference type="InterPro" id="IPR011006">
    <property type="entry name" value="CheY-like_superfamily"/>
</dbReference>
<dbReference type="PANTHER" id="PTHR48111:SF50">
    <property type="entry name" value="KDP OPERON TRANSCRIPTIONAL REGULATORY PROTEIN KDPE"/>
    <property type="match status" value="1"/>
</dbReference>
<dbReference type="CDD" id="cd17620">
    <property type="entry name" value="REC_OmpR_KdpE-like"/>
    <property type="match status" value="1"/>
</dbReference>
<dbReference type="Gene3D" id="6.10.250.690">
    <property type="match status" value="1"/>
</dbReference>
<dbReference type="SMART" id="SM00862">
    <property type="entry name" value="Trans_reg_C"/>
    <property type="match status" value="1"/>
</dbReference>
<keyword evidence="4" id="KW-0902">Two-component regulatory system</keyword>
<evidence type="ECO:0000256" key="6">
    <source>
        <dbReference type="ARBA" id="ARBA00023125"/>
    </source>
</evidence>
<comment type="caution">
    <text evidence="12">The sequence shown here is derived from an EMBL/GenBank/DDBJ whole genome shotgun (WGS) entry which is preliminary data.</text>
</comment>
<dbReference type="InterPro" id="IPR001789">
    <property type="entry name" value="Sig_transdc_resp-reg_receiver"/>
</dbReference>
<feature type="domain" description="OmpR/PhoB-type" evidence="11">
    <location>
        <begin position="129"/>
        <end position="228"/>
    </location>
</feature>
<feature type="domain" description="Response regulatory" evidence="10">
    <location>
        <begin position="4"/>
        <end position="117"/>
    </location>
</feature>
<gene>
    <name evidence="12" type="ORF">GGR03_000421</name>
</gene>
<dbReference type="GO" id="GO:0032993">
    <property type="term" value="C:protein-DNA complex"/>
    <property type="evidence" value="ECO:0007669"/>
    <property type="project" value="TreeGrafter"/>
</dbReference>
<sequence length="229" mass="25620">MSQRILVVDDEPQIRRFLKIALEAHGFEVVEAVRGEDGVAKTATTQPDLVVLDLGLPDFDGKMVVQRIREWSQVPILILSVRQAESEKVAALDAGANDYVVKPFGIAELLARMRVLLRTRDGAAPVTDVSELRFGGLELNLATHEVTLDGESIRLTRKEFELLRYLAANAGRIVTHNRLLTEIWGPAHGNDLQYLRVFIGRIRAKLKDDPADPRFILNEPGVGYRFLES</sequence>
<protein>
    <submittedName>
        <fullName evidence="12">Two-component system KDP operon response regulator KdpE</fullName>
    </submittedName>
</protein>
<proteinExistence type="predicted"/>
<name>A0A7W6HA06_9HYPH</name>
<dbReference type="GO" id="GO:0045893">
    <property type="term" value="P:positive regulation of DNA-templated transcription"/>
    <property type="evidence" value="ECO:0007669"/>
    <property type="project" value="UniProtKB-ARBA"/>
</dbReference>
<dbReference type="PROSITE" id="PS51755">
    <property type="entry name" value="OMPR_PHOB"/>
    <property type="match status" value="1"/>
</dbReference>
<dbReference type="InterPro" id="IPR036388">
    <property type="entry name" value="WH-like_DNA-bd_sf"/>
</dbReference>
<keyword evidence="2" id="KW-0963">Cytoplasm</keyword>
<dbReference type="Gene3D" id="3.40.50.2300">
    <property type="match status" value="1"/>
</dbReference>
<evidence type="ECO:0000256" key="4">
    <source>
        <dbReference type="ARBA" id="ARBA00023012"/>
    </source>
</evidence>
<dbReference type="GO" id="GO:0000987">
    <property type="term" value="F:cis-regulatory region sequence-specific DNA binding"/>
    <property type="evidence" value="ECO:0007669"/>
    <property type="project" value="UniProtKB-ARBA"/>
</dbReference>
<comment type="subcellular location">
    <subcellularLocation>
        <location evidence="1">Cytoplasm</location>
    </subcellularLocation>
</comment>
<accession>A0A7W6HA06</accession>
<evidence type="ECO:0000256" key="8">
    <source>
        <dbReference type="PROSITE-ProRule" id="PRU00169"/>
    </source>
</evidence>
<evidence type="ECO:0000256" key="3">
    <source>
        <dbReference type="ARBA" id="ARBA00022553"/>
    </source>
</evidence>
<evidence type="ECO:0000256" key="9">
    <source>
        <dbReference type="PROSITE-ProRule" id="PRU01091"/>
    </source>
</evidence>
<dbReference type="SUPFAM" id="SSF52172">
    <property type="entry name" value="CheY-like"/>
    <property type="match status" value="1"/>
</dbReference>